<dbReference type="EMBL" id="QSLJ01000001">
    <property type="protein sequence ID" value="RHF38652.1"/>
    <property type="molecule type" value="Genomic_DNA"/>
</dbReference>
<dbReference type="AlphaFoldDB" id="A0A414NG25"/>
<evidence type="ECO:0008006" key="4">
    <source>
        <dbReference type="Google" id="ProtNLM"/>
    </source>
</evidence>
<gene>
    <name evidence="2" type="ORF">DW682_02860</name>
</gene>
<protein>
    <recommendedName>
        <fullName evidence="4">YolD-like protein</fullName>
    </recommendedName>
</protein>
<accession>A0A414NG25</accession>
<keyword evidence="3" id="KW-1185">Reference proteome</keyword>
<evidence type="ECO:0000313" key="2">
    <source>
        <dbReference type="EMBL" id="RHF38652.1"/>
    </source>
</evidence>
<proteinExistence type="predicted"/>
<organism evidence="2 3">
    <name type="scientific">Collinsella intestinalis</name>
    <dbReference type="NCBI Taxonomy" id="147207"/>
    <lineage>
        <taxon>Bacteria</taxon>
        <taxon>Bacillati</taxon>
        <taxon>Actinomycetota</taxon>
        <taxon>Coriobacteriia</taxon>
        <taxon>Coriobacteriales</taxon>
        <taxon>Coriobacteriaceae</taxon>
        <taxon>Collinsella</taxon>
    </lineage>
</organism>
<reference evidence="2 3" key="1">
    <citation type="submission" date="2018-08" db="EMBL/GenBank/DDBJ databases">
        <title>A genome reference for cultivated species of the human gut microbiota.</title>
        <authorList>
            <person name="Zou Y."/>
            <person name="Xue W."/>
            <person name="Luo G."/>
        </authorList>
    </citation>
    <scope>NUCLEOTIDE SEQUENCE [LARGE SCALE GENOMIC DNA]</scope>
    <source>
        <strain evidence="2 3">AM25-33</strain>
    </source>
</reference>
<evidence type="ECO:0000313" key="3">
    <source>
        <dbReference type="Proteomes" id="UP000283983"/>
    </source>
</evidence>
<name>A0A414NG25_9ACTN</name>
<evidence type="ECO:0000256" key="1">
    <source>
        <dbReference type="SAM" id="MobiDB-lite"/>
    </source>
</evidence>
<dbReference type="RefSeq" id="WP_118102949.1">
    <property type="nucleotide sequence ID" value="NZ_CABJEU010000001.1"/>
</dbReference>
<comment type="caution">
    <text evidence="2">The sequence shown here is derived from an EMBL/GenBank/DDBJ whole genome shotgun (WGS) entry which is preliminary data.</text>
</comment>
<dbReference type="Proteomes" id="UP000283983">
    <property type="component" value="Unassembled WGS sequence"/>
</dbReference>
<feature type="region of interest" description="Disordered" evidence="1">
    <location>
        <begin position="1"/>
        <end position="24"/>
    </location>
</feature>
<dbReference type="InParanoid" id="A0A414NG25"/>
<sequence length="121" mass="13760">MRDHMDAQEATGAGPLTANGKPRASRAAQFMPFAALTGYYELARQQERITEPRHELTDEEALALSRTIMQVKKGDLVHVTYYDWDTYRTVSGIVARIDFAFRRIQVVKTVIGFDDILAIKR</sequence>